<evidence type="ECO:0000313" key="1">
    <source>
        <dbReference type="EMBL" id="MEK8034050.1"/>
    </source>
</evidence>
<keyword evidence="2" id="KW-1185">Reference proteome</keyword>
<comment type="caution">
    <text evidence="1">The sequence shown here is derived from an EMBL/GenBank/DDBJ whole genome shotgun (WGS) entry which is preliminary data.</text>
</comment>
<gene>
    <name evidence="1" type="ORF">AACH06_24770</name>
</gene>
<name>A0ABU9BYX6_9BURK</name>
<dbReference type="RefSeq" id="WP_341428474.1">
    <property type="nucleotide sequence ID" value="NZ_JBBUTG010000024.1"/>
</dbReference>
<proteinExistence type="predicted"/>
<evidence type="ECO:0000313" key="2">
    <source>
        <dbReference type="Proteomes" id="UP001371218"/>
    </source>
</evidence>
<accession>A0ABU9BYX6</accession>
<organism evidence="1 2">
    <name type="scientific">Ideonella lacteola</name>
    <dbReference type="NCBI Taxonomy" id="2984193"/>
    <lineage>
        <taxon>Bacteria</taxon>
        <taxon>Pseudomonadati</taxon>
        <taxon>Pseudomonadota</taxon>
        <taxon>Betaproteobacteria</taxon>
        <taxon>Burkholderiales</taxon>
        <taxon>Sphaerotilaceae</taxon>
        <taxon>Ideonella</taxon>
    </lineage>
</organism>
<reference evidence="1 2" key="1">
    <citation type="submission" date="2024-04" db="EMBL/GenBank/DDBJ databases">
        <title>Novel species of the genus Ideonella isolated from streams.</title>
        <authorList>
            <person name="Lu H."/>
        </authorList>
    </citation>
    <scope>NUCLEOTIDE SEQUENCE [LARGE SCALE GENOMIC DNA]</scope>
    <source>
        <strain evidence="1 2">DXS29W</strain>
    </source>
</reference>
<dbReference type="EMBL" id="JBBUTG010000024">
    <property type="protein sequence ID" value="MEK8034050.1"/>
    <property type="molecule type" value="Genomic_DNA"/>
</dbReference>
<dbReference type="Proteomes" id="UP001371218">
    <property type="component" value="Unassembled WGS sequence"/>
</dbReference>
<evidence type="ECO:0008006" key="3">
    <source>
        <dbReference type="Google" id="ProtNLM"/>
    </source>
</evidence>
<sequence>MRSVALRLLLCGSITYAAWWIAGPVGIVWCAPLFGAALARPIVDGIENAYGWLRGCVYRDVQGHHYAYKGISLSVAEDVDGHPWLRLSDVRKILPNLSRDELLQQQLGPSVQPVLPDRTLRIRADALVSHLGKTTQLETAKFALWVERNVVFPSRPWRRRGELASIPDE</sequence>
<protein>
    <recommendedName>
        <fullName evidence="3">Bro-N domain-containing protein</fullName>
    </recommendedName>
</protein>